<evidence type="ECO:0000256" key="13">
    <source>
        <dbReference type="PIRNR" id="PIRNR000977"/>
    </source>
</evidence>
<dbReference type="PANTHER" id="PTHR11046">
    <property type="entry name" value="OLIGORIBONUCLEASE, MITOCHONDRIAL"/>
    <property type="match status" value="1"/>
</dbReference>
<dbReference type="Gene3D" id="1.10.287.1240">
    <property type="match status" value="1"/>
</dbReference>
<evidence type="ECO:0000256" key="7">
    <source>
        <dbReference type="ARBA" id="ARBA00022801"/>
    </source>
</evidence>
<evidence type="ECO:0000313" key="18">
    <source>
        <dbReference type="EMBL" id="MBB3169364.1"/>
    </source>
</evidence>
<gene>
    <name evidence="18" type="ORF">FHS30_002572</name>
</gene>
<feature type="binding site" evidence="14">
    <location>
        <position position="10"/>
    </location>
    <ligand>
        <name>substrate</name>
    </ligand>
</feature>
<dbReference type="Pfam" id="PF26016">
    <property type="entry name" value="ExoI_C"/>
    <property type="match status" value="1"/>
</dbReference>
<evidence type="ECO:0000256" key="4">
    <source>
        <dbReference type="ARBA" id="ARBA00022722"/>
    </source>
</evidence>
<dbReference type="InterPro" id="IPR038649">
    <property type="entry name" value="EXOI_SH3_sf"/>
</dbReference>
<dbReference type="SUPFAM" id="SSF53098">
    <property type="entry name" value="Ribonuclease H-like"/>
    <property type="match status" value="1"/>
</dbReference>
<dbReference type="Gene3D" id="3.30.1520.20">
    <property type="entry name" value="Exonuclease ExoI, domain 2"/>
    <property type="match status" value="1"/>
</dbReference>
<dbReference type="AlphaFoldDB" id="A0A839UMF1"/>
<protein>
    <recommendedName>
        <fullName evidence="3 13">Exodeoxyribonuclease I</fullName>
        <ecNumber evidence="2 13">3.1.11.1</ecNumber>
    </recommendedName>
</protein>
<dbReference type="SMART" id="SM00479">
    <property type="entry name" value="EXOIII"/>
    <property type="match status" value="1"/>
</dbReference>
<dbReference type="GO" id="GO:0003677">
    <property type="term" value="F:DNA binding"/>
    <property type="evidence" value="ECO:0007669"/>
    <property type="project" value="UniProtKB-KW"/>
</dbReference>
<reference evidence="18 19" key="1">
    <citation type="submission" date="2020-08" db="EMBL/GenBank/DDBJ databases">
        <title>Genomic Encyclopedia of Type Strains, Phase III (KMG-III): the genomes of soil and plant-associated and newly described type strains.</title>
        <authorList>
            <person name="Whitman W."/>
        </authorList>
    </citation>
    <scope>NUCLEOTIDE SEQUENCE [LARGE SCALE GENOMIC DNA]</scope>
    <source>
        <strain evidence="18 19">CECT 8571</strain>
    </source>
</reference>
<feature type="binding site" evidence="15">
    <location>
        <position position="8"/>
    </location>
    <ligand>
        <name>Mg(2+)</name>
        <dbReference type="ChEBI" id="CHEBI:18420"/>
        <label>1</label>
    </ligand>
</feature>
<keyword evidence="19" id="KW-1185">Reference proteome</keyword>
<dbReference type="GO" id="GO:0046872">
    <property type="term" value="F:metal ion binding"/>
    <property type="evidence" value="ECO:0007669"/>
    <property type="project" value="UniProtKB-KW"/>
</dbReference>
<dbReference type="InterPro" id="IPR012337">
    <property type="entry name" value="RNaseH-like_sf"/>
</dbReference>
<dbReference type="GO" id="GO:0000175">
    <property type="term" value="F:3'-5'-RNA exonuclease activity"/>
    <property type="evidence" value="ECO:0007669"/>
    <property type="project" value="InterPro"/>
</dbReference>
<keyword evidence="5 15" id="KW-0479">Metal-binding</keyword>
<dbReference type="NCBIfam" id="NF008746">
    <property type="entry name" value="PRK11779.1"/>
    <property type="match status" value="1"/>
</dbReference>
<dbReference type="PROSITE" id="PS51785">
    <property type="entry name" value="EXOI_C"/>
    <property type="match status" value="1"/>
</dbReference>
<proteinExistence type="predicted"/>
<evidence type="ECO:0000256" key="5">
    <source>
        <dbReference type="ARBA" id="ARBA00022723"/>
    </source>
</evidence>
<dbReference type="Proteomes" id="UP000559987">
    <property type="component" value="Unassembled WGS sequence"/>
</dbReference>
<evidence type="ECO:0000256" key="2">
    <source>
        <dbReference type="ARBA" id="ARBA00012108"/>
    </source>
</evidence>
<keyword evidence="8 13" id="KW-0269">Exonuclease</keyword>
<dbReference type="Pfam" id="PF08411">
    <property type="entry name" value="ExoI_SH3"/>
    <property type="match status" value="1"/>
</dbReference>
<evidence type="ECO:0000256" key="10">
    <source>
        <dbReference type="ARBA" id="ARBA00023125"/>
    </source>
</evidence>
<dbReference type="InterPro" id="IPR023607">
    <property type="entry name" value="Exodeoxyribonuclease_I"/>
</dbReference>
<comment type="cofactor">
    <cofactor evidence="15">
        <name>Mg(2+)</name>
        <dbReference type="ChEBI" id="CHEBI:18420"/>
    </cofactor>
    <text evidence="15">Binds 2 Mg(2+) ions per monomer.</text>
</comment>
<comment type="subunit">
    <text evidence="12">Monomer. Interacts with ssb (via C-terminus); this interaction stimulates the exonuclease activity by recruiting the enzyme to its substrate.</text>
</comment>
<keyword evidence="11 13" id="KW-0234">DNA repair</keyword>
<dbReference type="Pfam" id="PF00929">
    <property type="entry name" value="RNase_T"/>
    <property type="match status" value="1"/>
</dbReference>
<dbReference type="Gene3D" id="1.20.1280.70">
    <property type="entry name" value="Exonuclease ExoI, domain 3"/>
    <property type="match status" value="1"/>
</dbReference>
<evidence type="ECO:0000313" key="19">
    <source>
        <dbReference type="Proteomes" id="UP000559987"/>
    </source>
</evidence>
<dbReference type="GO" id="GO:0008310">
    <property type="term" value="F:single-stranded DNA 3'-5' DNA exonuclease activity"/>
    <property type="evidence" value="ECO:0007669"/>
    <property type="project" value="UniProtKB-EC"/>
</dbReference>
<dbReference type="FunFam" id="3.30.420.10:FF:000033">
    <property type="entry name" value="Exodeoxyribonuclease I"/>
    <property type="match status" value="1"/>
</dbReference>
<feature type="domain" description="ExoI SH3-like" evidence="16">
    <location>
        <begin position="195"/>
        <end position="348"/>
    </location>
</feature>
<evidence type="ECO:0000256" key="11">
    <source>
        <dbReference type="ARBA" id="ARBA00023204"/>
    </source>
</evidence>
<dbReference type="InterPro" id="IPR034747">
    <property type="entry name" value="EXOI_SH3"/>
</dbReference>
<comment type="caution">
    <text evidence="18">The sequence shown here is derived from an EMBL/GenBank/DDBJ whole genome shotgun (WGS) entry which is preliminary data.</text>
</comment>
<keyword evidence="6 13" id="KW-0227">DNA damage</keyword>
<keyword evidence="9 15" id="KW-0460">Magnesium</keyword>
<dbReference type="EC" id="3.1.11.1" evidence="2 13"/>
<evidence type="ECO:0000256" key="9">
    <source>
        <dbReference type="ARBA" id="ARBA00022842"/>
    </source>
</evidence>
<comment type="catalytic activity">
    <reaction evidence="1 13">
        <text>Exonucleolytic cleavage in the 3'- to 5'-direction to yield nucleoside 5'-phosphates.</text>
        <dbReference type="EC" id="3.1.11.1"/>
    </reaction>
</comment>
<evidence type="ECO:0000259" key="17">
    <source>
        <dbReference type="PROSITE" id="PS51785"/>
    </source>
</evidence>
<dbReference type="RefSeq" id="WP_183910838.1">
    <property type="nucleotide sequence ID" value="NZ_JACHXZ010000003.1"/>
</dbReference>
<evidence type="ECO:0000256" key="15">
    <source>
        <dbReference type="PIRSR" id="PIRSR000977-2"/>
    </source>
</evidence>
<keyword evidence="10" id="KW-0238">DNA-binding</keyword>
<sequence>MNSLYWHDYETWGANPAQDRPAQFAGIRTDEALNIIGEPLMIYAKPTEDLLPHPEACLITGITPQRAQAEGVSEPEFIARIHQEFIQPGTCGVGYNSLRFDDEVTRYTLFRNFFDPYEREWKNGNSRWDIIDVVRMTFALRPEGIQWPTHPDGAPSFKLEDLAAANGLQHESAHDALSDVYATIALAKRIRECQPRLYDYAYSLRLKQTVQAQFDWIHKKPLLHTSSRFPAAQGCTALIMPLAPHPVNKNAVIVYNLAVDPAPLLELSAEDIAARVFVSEADLPDGAARIPLKLVHANKSPMLAPLSMLTEPVAARLNIDRALCEKHWQLLKDADLNAKLREVFAQREFPPTSDPEQQLYNGFIPNEDRALMARVRESAPEQLVNIQFKDARLNSILQRYRARHFPNTLTEEEALWWQEYCYERITNPEAGASIVLDDFIEALALLRERPEACERDQHILDALEAYGAELV</sequence>
<accession>A0A839UMF1</accession>
<dbReference type="InterPro" id="IPR022894">
    <property type="entry name" value="Oligoribonuclease"/>
</dbReference>
<dbReference type="PROSITE" id="PS51784">
    <property type="entry name" value="EXOI_SH3"/>
    <property type="match status" value="1"/>
</dbReference>
<dbReference type="InterPro" id="IPR013620">
    <property type="entry name" value="Exonuc_1_SH3"/>
</dbReference>
<dbReference type="Gene3D" id="3.30.420.10">
    <property type="entry name" value="Ribonuclease H-like superfamily/Ribonuclease H"/>
    <property type="match status" value="1"/>
</dbReference>
<feature type="binding site" evidence="15">
    <location>
        <position position="179"/>
    </location>
    <ligand>
        <name>Mg(2+)</name>
        <dbReference type="ChEBI" id="CHEBI:18420"/>
        <label>2</label>
    </ligand>
</feature>
<dbReference type="EMBL" id="JACHXZ010000003">
    <property type="protein sequence ID" value="MBB3169364.1"/>
    <property type="molecule type" value="Genomic_DNA"/>
</dbReference>
<feature type="binding site" evidence="14">
    <location>
        <position position="158"/>
    </location>
    <ligand>
        <name>substrate</name>
    </ligand>
</feature>
<keyword evidence="4 13" id="KW-0540">Nuclease</keyword>
<feature type="domain" description="ExoI C-terminal" evidence="17">
    <location>
        <begin position="351"/>
        <end position="471"/>
    </location>
</feature>
<feature type="binding site" evidence="15">
    <location>
        <position position="10"/>
    </location>
    <ligand>
        <name>Mg(2+)</name>
        <dbReference type="ChEBI" id="CHEBI:18420"/>
        <label>2</label>
    </ligand>
</feature>
<evidence type="ECO:0000259" key="16">
    <source>
        <dbReference type="PROSITE" id="PS51784"/>
    </source>
</evidence>
<evidence type="ECO:0000256" key="12">
    <source>
        <dbReference type="ARBA" id="ARBA00046792"/>
    </source>
</evidence>
<evidence type="ECO:0000256" key="6">
    <source>
        <dbReference type="ARBA" id="ARBA00022763"/>
    </source>
</evidence>
<name>A0A839UMF1_9GAMM</name>
<dbReference type="PANTHER" id="PTHR11046:SF11">
    <property type="entry name" value="EXODEOXYRIBONUCLEASE I"/>
    <property type="match status" value="1"/>
</dbReference>
<evidence type="ECO:0000256" key="8">
    <source>
        <dbReference type="ARBA" id="ARBA00022839"/>
    </source>
</evidence>
<evidence type="ECO:0000256" key="14">
    <source>
        <dbReference type="PIRSR" id="PIRSR000977-1"/>
    </source>
</evidence>
<dbReference type="GO" id="GO:0006281">
    <property type="term" value="P:DNA repair"/>
    <property type="evidence" value="ECO:0007669"/>
    <property type="project" value="UniProtKB-KW"/>
</dbReference>
<organism evidence="18 19">
    <name type="scientific">Simiduia aestuariiviva</name>
    <dbReference type="NCBI Taxonomy" id="1510459"/>
    <lineage>
        <taxon>Bacteria</taxon>
        <taxon>Pseudomonadati</taxon>
        <taxon>Pseudomonadota</taxon>
        <taxon>Gammaproteobacteria</taxon>
        <taxon>Cellvibrionales</taxon>
        <taxon>Cellvibrionaceae</taxon>
        <taxon>Simiduia</taxon>
    </lineage>
</organism>
<evidence type="ECO:0000256" key="1">
    <source>
        <dbReference type="ARBA" id="ARBA00000563"/>
    </source>
</evidence>
<dbReference type="InterPro" id="IPR036397">
    <property type="entry name" value="RNaseH_sf"/>
</dbReference>
<dbReference type="PIRSF" id="PIRSF000977">
    <property type="entry name" value="Exodeoxyribonuclease_I"/>
    <property type="match status" value="1"/>
</dbReference>
<keyword evidence="7 13" id="KW-0378">Hydrolase</keyword>
<dbReference type="InterPro" id="IPR058561">
    <property type="entry name" value="Exonuc_1_C"/>
</dbReference>
<dbReference type="InterPro" id="IPR013520">
    <property type="entry name" value="Ribonucl_H"/>
</dbReference>
<evidence type="ECO:0000256" key="3">
    <source>
        <dbReference type="ARBA" id="ARBA00019900"/>
    </source>
</evidence>
<dbReference type="CDD" id="cd06138">
    <property type="entry name" value="ExoI_N"/>
    <property type="match status" value="1"/>
</dbReference>